<organism evidence="1">
    <name type="scientific">Cladocopium goreaui</name>
    <dbReference type="NCBI Taxonomy" id="2562237"/>
    <lineage>
        <taxon>Eukaryota</taxon>
        <taxon>Sar</taxon>
        <taxon>Alveolata</taxon>
        <taxon>Dinophyceae</taxon>
        <taxon>Suessiales</taxon>
        <taxon>Symbiodiniaceae</taxon>
        <taxon>Cladocopium</taxon>
    </lineage>
</organism>
<dbReference type="OrthoDB" id="436841at2759"/>
<accession>A0A9P1FQX2</accession>
<evidence type="ECO:0000313" key="4">
    <source>
        <dbReference type="Proteomes" id="UP001152797"/>
    </source>
</evidence>
<sequence>MMPWHSHHVAQHARRNARLSERFSSLLSSVDALTDRCISLELGIQQFKGSVPSQLQVEMTSLKEELSQLLEDFKHQQQQSFSQVGRRAVRNARSV</sequence>
<evidence type="ECO:0000313" key="1">
    <source>
        <dbReference type="EMBL" id="CAI3986239.1"/>
    </source>
</evidence>
<protein>
    <submittedName>
        <fullName evidence="3">SF-assemblin</fullName>
    </submittedName>
</protein>
<evidence type="ECO:0000313" key="3">
    <source>
        <dbReference type="EMBL" id="CAL4773551.1"/>
    </source>
</evidence>
<dbReference type="EMBL" id="CAMXCT030001062">
    <property type="protein sequence ID" value="CAL4773551.1"/>
    <property type="molecule type" value="Genomic_DNA"/>
</dbReference>
<dbReference type="Proteomes" id="UP001152797">
    <property type="component" value="Unassembled WGS sequence"/>
</dbReference>
<dbReference type="AlphaFoldDB" id="A0A9P1FQX2"/>
<comment type="caution">
    <text evidence="1">The sequence shown here is derived from an EMBL/GenBank/DDBJ whole genome shotgun (WGS) entry which is preliminary data.</text>
</comment>
<gene>
    <name evidence="1" type="ORF">C1SCF055_LOCUS13606</name>
</gene>
<reference evidence="2" key="2">
    <citation type="submission" date="2024-04" db="EMBL/GenBank/DDBJ databases">
        <authorList>
            <person name="Chen Y."/>
            <person name="Shah S."/>
            <person name="Dougan E. K."/>
            <person name="Thang M."/>
            <person name="Chan C."/>
        </authorList>
    </citation>
    <scope>NUCLEOTIDE SEQUENCE [LARGE SCALE GENOMIC DNA]</scope>
</reference>
<evidence type="ECO:0000313" key="2">
    <source>
        <dbReference type="EMBL" id="CAL1139614.1"/>
    </source>
</evidence>
<name>A0A9P1FQX2_9DINO</name>
<reference evidence="1" key="1">
    <citation type="submission" date="2022-10" db="EMBL/GenBank/DDBJ databases">
        <authorList>
            <person name="Chen Y."/>
            <person name="Dougan E. K."/>
            <person name="Chan C."/>
            <person name="Rhodes N."/>
            <person name="Thang M."/>
        </authorList>
    </citation>
    <scope>NUCLEOTIDE SEQUENCE</scope>
</reference>
<proteinExistence type="predicted"/>
<dbReference type="EMBL" id="CAMXCT020001062">
    <property type="protein sequence ID" value="CAL1139614.1"/>
    <property type="molecule type" value="Genomic_DNA"/>
</dbReference>
<dbReference type="EMBL" id="CAMXCT010001062">
    <property type="protein sequence ID" value="CAI3986239.1"/>
    <property type="molecule type" value="Genomic_DNA"/>
</dbReference>
<keyword evidence="4" id="KW-1185">Reference proteome</keyword>